<keyword evidence="3 5" id="KW-0687">Ribonucleoprotein</keyword>
<comment type="subcellular location">
    <subcellularLocation>
        <location evidence="5">Plastid</location>
        <location evidence="5">Chloroplast</location>
    </subcellularLocation>
</comment>
<name>A0A2U9NTB4_9STRA</name>
<dbReference type="GO" id="GO:0005840">
    <property type="term" value="C:ribosome"/>
    <property type="evidence" value="ECO:0007669"/>
    <property type="project" value="UniProtKB-KW"/>
</dbReference>
<dbReference type="GO" id="GO:0006412">
    <property type="term" value="P:translation"/>
    <property type="evidence" value="ECO:0007669"/>
    <property type="project" value="UniProtKB-UniRule"/>
</dbReference>
<sequence>MAKNKLIRITITLECLECRTNKSDPSKKSLGVSRYHTTKNRLNNPKRLEVKKYCPNCNRPTIHKEIR</sequence>
<keyword evidence="2 5" id="KW-0689">Ribosomal protein</keyword>
<dbReference type="Pfam" id="PF00471">
    <property type="entry name" value="Ribosomal_L33"/>
    <property type="match status" value="1"/>
</dbReference>
<dbReference type="InterPro" id="IPR038584">
    <property type="entry name" value="Ribosomal_bL33_sf"/>
</dbReference>
<dbReference type="GeneID" id="36960232"/>
<evidence type="ECO:0000256" key="5">
    <source>
        <dbReference type="HAMAP-Rule" id="MF_00294"/>
    </source>
</evidence>
<evidence type="ECO:0000256" key="3">
    <source>
        <dbReference type="ARBA" id="ARBA00023274"/>
    </source>
</evidence>
<accession>A0A2U9NTB4</accession>
<gene>
    <name evidence="5 6" type="primary">rpl33</name>
</gene>
<dbReference type="PANTHER" id="PTHR43168">
    <property type="entry name" value="50S RIBOSOMAL PROTEIN L33, CHLOROPLASTIC"/>
    <property type="match status" value="1"/>
</dbReference>
<keyword evidence="6" id="KW-0934">Plastid</keyword>
<dbReference type="GO" id="GO:0003735">
    <property type="term" value="F:structural constituent of ribosome"/>
    <property type="evidence" value="ECO:0007669"/>
    <property type="project" value="InterPro"/>
</dbReference>
<evidence type="ECO:0000256" key="2">
    <source>
        <dbReference type="ARBA" id="ARBA00022980"/>
    </source>
</evidence>
<protein>
    <recommendedName>
        <fullName evidence="4 5">Large ribosomal subunit protein bL33c</fullName>
    </recommendedName>
</protein>
<evidence type="ECO:0000256" key="1">
    <source>
        <dbReference type="ARBA" id="ARBA00007596"/>
    </source>
</evidence>
<dbReference type="Gene3D" id="2.20.28.120">
    <property type="entry name" value="Ribosomal protein L33"/>
    <property type="match status" value="1"/>
</dbReference>
<geneLocation type="chloroplast" evidence="6"/>
<keyword evidence="6" id="KW-0150">Chloroplast</keyword>
<evidence type="ECO:0000256" key="4">
    <source>
        <dbReference type="ARBA" id="ARBA00035276"/>
    </source>
</evidence>
<comment type="similarity">
    <text evidence="1 5">Belongs to the bacterial ribosomal protein bL33 family.</text>
</comment>
<dbReference type="PROSITE" id="PS00582">
    <property type="entry name" value="RIBOSOMAL_L33"/>
    <property type="match status" value="1"/>
</dbReference>
<dbReference type="InterPro" id="IPR011332">
    <property type="entry name" value="Ribosomal_zn-bd"/>
</dbReference>
<dbReference type="NCBIfam" id="NF001764">
    <property type="entry name" value="PRK00504.1"/>
    <property type="match status" value="1"/>
</dbReference>
<dbReference type="NCBIfam" id="NF001860">
    <property type="entry name" value="PRK00595.1"/>
    <property type="match status" value="1"/>
</dbReference>
<dbReference type="PANTHER" id="PTHR43168:SF2">
    <property type="entry name" value="LARGE RIBOSOMAL SUBUNIT PROTEIN BL33C"/>
    <property type="match status" value="1"/>
</dbReference>
<dbReference type="EMBL" id="MG755807">
    <property type="protein sequence ID" value="AWT40309.1"/>
    <property type="molecule type" value="Genomic_DNA"/>
</dbReference>
<dbReference type="HAMAP" id="MF_00294">
    <property type="entry name" value="Ribosomal_bL33"/>
    <property type="match status" value="1"/>
</dbReference>
<dbReference type="GO" id="GO:0009507">
    <property type="term" value="C:chloroplast"/>
    <property type="evidence" value="ECO:0007669"/>
    <property type="project" value="UniProtKB-SubCell"/>
</dbReference>
<dbReference type="GO" id="GO:1990904">
    <property type="term" value="C:ribonucleoprotein complex"/>
    <property type="evidence" value="ECO:0007669"/>
    <property type="project" value="UniProtKB-KW"/>
</dbReference>
<dbReference type="RefSeq" id="YP_009497596.1">
    <property type="nucleotide sequence ID" value="NC_038008.1"/>
</dbReference>
<dbReference type="InterPro" id="IPR001705">
    <property type="entry name" value="Ribosomal_bL33"/>
</dbReference>
<reference evidence="6" key="1">
    <citation type="journal article" date="2018" name="Adv. Bot. Res.">
        <title>Evolution of the Plastid Genomes in Diatoms.</title>
        <authorList>
            <person name="Yu M."/>
            <person name="Ashworth M.P."/>
            <person name="Hajrah N.H."/>
            <person name="Khiyami M.A."/>
            <person name="Sabir M.J."/>
            <person name="Alhebshi A.M."/>
            <person name="Al-Malki A.L."/>
            <person name="Sabir J.S.M."/>
            <person name="Theriot E.C."/>
            <person name="Jansen R.K."/>
        </authorList>
    </citation>
    <scope>NUCLEOTIDE SEQUENCE</scope>
</reference>
<proteinExistence type="inferred from homology"/>
<dbReference type="AlphaFoldDB" id="A0A2U9NTB4"/>
<organism evidence="6">
    <name type="scientific">Astrosyne radiata</name>
    <dbReference type="NCBI Taxonomy" id="1158023"/>
    <lineage>
        <taxon>Eukaryota</taxon>
        <taxon>Sar</taxon>
        <taxon>Stramenopiles</taxon>
        <taxon>Ochrophyta</taxon>
        <taxon>Bacillariophyta</taxon>
        <taxon>Fragilariophyceae</taxon>
        <taxon>Fragilariophycidae</taxon>
        <taxon>Cyclophorales</taxon>
        <taxon>Cyclophoraceae</taxon>
        <taxon>Astrosyne</taxon>
    </lineage>
</organism>
<dbReference type="NCBIfam" id="TIGR01023">
    <property type="entry name" value="rpmG_bact"/>
    <property type="match status" value="1"/>
</dbReference>
<dbReference type="SUPFAM" id="SSF57829">
    <property type="entry name" value="Zn-binding ribosomal proteins"/>
    <property type="match status" value="1"/>
</dbReference>
<dbReference type="InterPro" id="IPR018264">
    <property type="entry name" value="Ribosomal_bL33_CS"/>
</dbReference>
<evidence type="ECO:0000313" key="6">
    <source>
        <dbReference type="EMBL" id="AWT40309.1"/>
    </source>
</evidence>